<sequence>MNPSRRHITFYLHSIRKVEKRANMYMICDVINLFSADNILEIERISRQRITENKDVNKFAF</sequence>
<reference evidence="1 4" key="1">
    <citation type="submission" date="2021-11" db="EMBL/GenBank/DDBJ databases">
        <title>Draft genome sequence of Capnocytophaga sp. strain KC07075 isolated from cat oral cavity.</title>
        <authorList>
            <person name="Suzuki M."/>
            <person name="Imaoka K."/>
            <person name="Kimura M."/>
            <person name="Morikawa S."/>
            <person name="Maeda K."/>
        </authorList>
    </citation>
    <scope>NUCLEOTIDE SEQUENCE</scope>
    <source>
        <strain evidence="1">KC07075</strain>
        <strain evidence="2 4">KC07079</strain>
    </source>
</reference>
<gene>
    <name evidence="1" type="ORF">RCZ15_07590</name>
    <name evidence="2" type="ORF">RCZ16_12660</name>
</gene>
<evidence type="ECO:0000313" key="2">
    <source>
        <dbReference type="EMBL" id="GJM52949.1"/>
    </source>
</evidence>
<dbReference type="Proteomes" id="UP001207736">
    <property type="component" value="Unassembled WGS sequence"/>
</dbReference>
<proteinExistence type="predicted"/>
<evidence type="ECO:0000313" key="4">
    <source>
        <dbReference type="Proteomes" id="UP001208692"/>
    </source>
</evidence>
<dbReference type="AlphaFoldDB" id="A0AAV5AR24"/>
<comment type="caution">
    <text evidence="1">The sequence shown here is derived from an EMBL/GenBank/DDBJ whole genome shotgun (WGS) entry which is preliminary data.</text>
</comment>
<dbReference type="EMBL" id="BQKA01000013">
    <property type="protein sequence ID" value="GJM49784.1"/>
    <property type="molecule type" value="Genomic_DNA"/>
</dbReference>
<dbReference type="Proteomes" id="UP001208692">
    <property type="component" value="Unassembled WGS sequence"/>
</dbReference>
<keyword evidence="4" id="KW-1185">Reference proteome</keyword>
<evidence type="ECO:0000313" key="1">
    <source>
        <dbReference type="EMBL" id="GJM49784.1"/>
    </source>
</evidence>
<organism evidence="1 3">
    <name type="scientific">Capnocytophaga catalasegens</name>
    <dbReference type="NCBI Taxonomy" id="1004260"/>
    <lineage>
        <taxon>Bacteria</taxon>
        <taxon>Pseudomonadati</taxon>
        <taxon>Bacteroidota</taxon>
        <taxon>Flavobacteriia</taxon>
        <taxon>Flavobacteriales</taxon>
        <taxon>Flavobacteriaceae</taxon>
        <taxon>Capnocytophaga</taxon>
    </lineage>
</organism>
<dbReference type="RefSeq" id="WP_264846790.1">
    <property type="nucleotide sequence ID" value="NZ_BPMA01000031.1"/>
</dbReference>
<dbReference type="EMBL" id="BQKB01000023">
    <property type="protein sequence ID" value="GJM52949.1"/>
    <property type="molecule type" value="Genomic_DNA"/>
</dbReference>
<protein>
    <submittedName>
        <fullName evidence="1">Uncharacterized protein</fullName>
    </submittedName>
</protein>
<evidence type="ECO:0000313" key="3">
    <source>
        <dbReference type="Proteomes" id="UP001207736"/>
    </source>
</evidence>
<accession>A0AAV5AR24</accession>
<name>A0AAV5AR24_9FLAO</name>